<protein>
    <recommendedName>
        <fullName evidence="3">Chemotaxis methyl-accepting receptor HlyB-like 4HB MCP domain-containing protein</fullName>
    </recommendedName>
</protein>
<dbReference type="RefSeq" id="WP_246378315.1">
    <property type="nucleotide sequence ID" value="NZ_JACHXQ010000001.1"/>
</dbReference>
<organism evidence="4 5">
    <name type="scientific">Halomonas fontilapidosi</name>
    <dbReference type="NCBI Taxonomy" id="616675"/>
    <lineage>
        <taxon>Bacteria</taxon>
        <taxon>Pseudomonadati</taxon>
        <taxon>Pseudomonadota</taxon>
        <taxon>Gammaproteobacteria</taxon>
        <taxon>Oceanospirillales</taxon>
        <taxon>Halomonadaceae</taxon>
        <taxon>Halomonas</taxon>
    </lineage>
</organism>
<keyword evidence="5" id="KW-1185">Reference proteome</keyword>
<gene>
    <name evidence="4" type="ORF">FHR95_000434</name>
</gene>
<proteinExistence type="predicted"/>
<keyword evidence="2" id="KW-0472">Membrane</keyword>
<feature type="transmembrane region" description="Helical" evidence="2">
    <location>
        <begin position="12"/>
        <end position="32"/>
    </location>
</feature>
<comment type="caution">
    <text evidence="4">The sequence shown here is derived from an EMBL/GenBank/DDBJ whole genome shotgun (WGS) entry which is preliminary data.</text>
</comment>
<keyword evidence="2" id="KW-1133">Transmembrane helix</keyword>
<evidence type="ECO:0000256" key="2">
    <source>
        <dbReference type="SAM" id="Phobius"/>
    </source>
</evidence>
<dbReference type="InterPro" id="IPR024478">
    <property type="entry name" value="HlyB_4HB_MCP"/>
</dbReference>
<feature type="compositionally biased region" description="Low complexity" evidence="1">
    <location>
        <begin position="151"/>
        <end position="173"/>
    </location>
</feature>
<feature type="domain" description="Chemotaxis methyl-accepting receptor HlyB-like 4HB MCP" evidence="3">
    <location>
        <begin position="7"/>
        <end position="139"/>
    </location>
</feature>
<dbReference type="EMBL" id="JACHXQ010000001">
    <property type="protein sequence ID" value="MBB3182910.1"/>
    <property type="molecule type" value="Genomic_DNA"/>
</dbReference>
<reference evidence="4 5" key="1">
    <citation type="submission" date="2020-08" db="EMBL/GenBank/DDBJ databases">
        <title>Genomic Encyclopedia of Type Strains, Phase III (KMG-III): the genomes of soil and plant-associated and newly described type strains.</title>
        <authorList>
            <person name="Whitman W."/>
        </authorList>
    </citation>
    <scope>NUCLEOTIDE SEQUENCE [LARGE SCALE GENOMIC DNA]</scope>
    <source>
        <strain evidence="4 5">CECT 7341</strain>
    </source>
</reference>
<evidence type="ECO:0000259" key="3">
    <source>
        <dbReference type="Pfam" id="PF12729"/>
    </source>
</evidence>
<accession>A0A7W5DI02</accession>
<dbReference type="Proteomes" id="UP000563050">
    <property type="component" value="Unassembled WGS sequence"/>
</dbReference>
<evidence type="ECO:0000256" key="1">
    <source>
        <dbReference type="SAM" id="MobiDB-lite"/>
    </source>
</evidence>
<sequence length="196" mass="21314">MARVARLGIRVRLVCGFSAVLALIVVLTVIGIEQVNRIDRNLTTINDVNGVKLRHAIDWRGSVHDRAILLRDMTLVTSEAELERLQADYRVLSDNYQAAVQGMESSLEASAPSQQERRLLAAIDTQAERTNALASDIIASRDIAATLPSRAMSCSAPPAPPSSNGSMISMPSSTIRKQPRPSTRPVLATPLPDFRC</sequence>
<dbReference type="Pfam" id="PF12729">
    <property type="entry name" value="4HB_MCP_1"/>
    <property type="match status" value="1"/>
</dbReference>
<evidence type="ECO:0000313" key="5">
    <source>
        <dbReference type="Proteomes" id="UP000563050"/>
    </source>
</evidence>
<name>A0A7W5DI02_9GAMM</name>
<dbReference type="AlphaFoldDB" id="A0A7W5DI02"/>
<feature type="region of interest" description="Disordered" evidence="1">
    <location>
        <begin position="151"/>
        <end position="196"/>
    </location>
</feature>
<keyword evidence="2" id="KW-0812">Transmembrane</keyword>
<evidence type="ECO:0000313" key="4">
    <source>
        <dbReference type="EMBL" id="MBB3182910.1"/>
    </source>
</evidence>